<gene>
    <name evidence="1" type="ORF">BDM02DRAFT_3127940</name>
</gene>
<dbReference type="Proteomes" id="UP000886501">
    <property type="component" value="Unassembled WGS sequence"/>
</dbReference>
<reference evidence="1" key="2">
    <citation type="journal article" date="2020" name="Nat. Commun.">
        <title>Large-scale genome sequencing of mycorrhizal fungi provides insights into the early evolution of symbiotic traits.</title>
        <authorList>
            <person name="Miyauchi S."/>
            <person name="Kiss E."/>
            <person name="Kuo A."/>
            <person name="Drula E."/>
            <person name="Kohler A."/>
            <person name="Sanchez-Garcia M."/>
            <person name="Morin E."/>
            <person name="Andreopoulos B."/>
            <person name="Barry K.W."/>
            <person name="Bonito G."/>
            <person name="Buee M."/>
            <person name="Carver A."/>
            <person name="Chen C."/>
            <person name="Cichocki N."/>
            <person name="Clum A."/>
            <person name="Culley D."/>
            <person name="Crous P.W."/>
            <person name="Fauchery L."/>
            <person name="Girlanda M."/>
            <person name="Hayes R.D."/>
            <person name="Keri Z."/>
            <person name="LaButti K."/>
            <person name="Lipzen A."/>
            <person name="Lombard V."/>
            <person name="Magnuson J."/>
            <person name="Maillard F."/>
            <person name="Murat C."/>
            <person name="Nolan M."/>
            <person name="Ohm R.A."/>
            <person name="Pangilinan J."/>
            <person name="Pereira M.F."/>
            <person name="Perotto S."/>
            <person name="Peter M."/>
            <person name="Pfister S."/>
            <person name="Riley R."/>
            <person name="Sitrit Y."/>
            <person name="Stielow J.B."/>
            <person name="Szollosi G."/>
            <person name="Zifcakova L."/>
            <person name="Stursova M."/>
            <person name="Spatafora J.W."/>
            <person name="Tedersoo L."/>
            <person name="Vaario L.M."/>
            <person name="Yamada A."/>
            <person name="Yan M."/>
            <person name="Wang P."/>
            <person name="Xu J."/>
            <person name="Bruns T."/>
            <person name="Baldrian P."/>
            <person name="Vilgalys R."/>
            <person name="Dunand C."/>
            <person name="Henrissat B."/>
            <person name="Grigoriev I.V."/>
            <person name="Hibbett D."/>
            <person name="Nagy L.G."/>
            <person name="Martin F.M."/>
        </authorList>
    </citation>
    <scope>NUCLEOTIDE SEQUENCE</scope>
    <source>
        <strain evidence="1">P2</strain>
    </source>
</reference>
<comment type="caution">
    <text evidence="1">The sequence shown here is derived from an EMBL/GenBank/DDBJ whole genome shotgun (WGS) entry which is preliminary data.</text>
</comment>
<sequence length="249" mass="27653">MATPPERDPVVVNRLKQWSLLIGGIVRSVALLDIDWEEGKVARKAGDHQDLGPYRLAASGDKGTVGSNLGHVLLSFQYNGSAILEEDGVFGLHQLVSKFIPGSVSRESYPNSTFGPHMPIITYTVFVVLAILRDEFTRLDRPGLVTFLRSSQREDGSEKGSTLDPTGGDTDLRLTYRAFVICTVLNNWSGVNVEKALEFVRRRRTYQGGYGSARCEAQGRPIYLAIAILRLAPDSPEYLRESEKRQTLR</sequence>
<keyword evidence="2" id="KW-1185">Reference proteome</keyword>
<evidence type="ECO:0000313" key="1">
    <source>
        <dbReference type="EMBL" id="KAF9650049.1"/>
    </source>
</evidence>
<organism evidence="1 2">
    <name type="scientific">Thelephora ganbajun</name>
    <name type="common">Ganba fungus</name>
    <dbReference type="NCBI Taxonomy" id="370292"/>
    <lineage>
        <taxon>Eukaryota</taxon>
        <taxon>Fungi</taxon>
        <taxon>Dikarya</taxon>
        <taxon>Basidiomycota</taxon>
        <taxon>Agaricomycotina</taxon>
        <taxon>Agaricomycetes</taxon>
        <taxon>Thelephorales</taxon>
        <taxon>Thelephoraceae</taxon>
        <taxon>Thelephora</taxon>
    </lineage>
</organism>
<name>A0ACB6ZKK2_THEGA</name>
<protein>
    <submittedName>
        <fullName evidence="1">Terpenoid cyclases/Protein prenyltransferase</fullName>
    </submittedName>
</protein>
<proteinExistence type="predicted"/>
<reference evidence="1" key="1">
    <citation type="submission" date="2019-10" db="EMBL/GenBank/DDBJ databases">
        <authorList>
            <consortium name="DOE Joint Genome Institute"/>
            <person name="Kuo A."/>
            <person name="Miyauchi S."/>
            <person name="Kiss E."/>
            <person name="Drula E."/>
            <person name="Kohler A."/>
            <person name="Sanchez-Garcia M."/>
            <person name="Andreopoulos B."/>
            <person name="Barry K.W."/>
            <person name="Bonito G."/>
            <person name="Buee M."/>
            <person name="Carver A."/>
            <person name="Chen C."/>
            <person name="Cichocki N."/>
            <person name="Clum A."/>
            <person name="Culley D."/>
            <person name="Crous P.W."/>
            <person name="Fauchery L."/>
            <person name="Girlanda M."/>
            <person name="Hayes R."/>
            <person name="Keri Z."/>
            <person name="Labutti K."/>
            <person name="Lipzen A."/>
            <person name="Lombard V."/>
            <person name="Magnuson J."/>
            <person name="Maillard F."/>
            <person name="Morin E."/>
            <person name="Murat C."/>
            <person name="Nolan M."/>
            <person name="Ohm R."/>
            <person name="Pangilinan J."/>
            <person name="Pereira M."/>
            <person name="Perotto S."/>
            <person name="Peter M."/>
            <person name="Riley R."/>
            <person name="Sitrit Y."/>
            <person name="Stielow B."/>
            <person name="Szollosi G."/>
            <person name="Zifcakova L."/>
            <person name="Stursova M."/>
            <person name="Spatafora J.W."/>
            <person name="Tedersoo L."/>
            <person name="Vaario L.-M."/>
            <person name="Yamada A."/>
            <person name="Yan M."/>
            <person name="Wang P."/>
            <person name="Xu J."/>
            <person name="Bruns T."/>
            <person name="Baldrian P."/>
            <person name="Vilgalys R."/>
            <person name="Henrissat B."/>
            <person name="Grigoriev I.V."/>
            <person name="Hibbett D."/>
            <person name="Nagy L.G."/>
            <person name="Martin F.M."/>
        </authorList>
    </citation>
    <scope>NUCLEOTIDE SEQUENCE</scope>
    <source>
        <strain evidence="1">P2</strain>
    </source>
</reference>
<accession>A0ACB6ZKK2</accession>
<evidence type="ECO:0000313" key="2">
    <source>
        <dbReference type="Proteomes" id="UP000886501"/>
    </source>
</evidence>
<dbReference type="EMBL" id="MU117989">
    <property type="protein sequence ID" value="KAF9650049.1"/>
    <property type="molecule type" value="Genomic_DNA"/>
</dbReference>